<feature type="non-terminal residue" evidence="1">
    <location>
        <position position="78"/>
    </location>
</feature>
<evidence type="ECO:0000313" key="2">
    <source>
        <dbReference type="Proteomes" id="UP000036403"/>
    </source>
</evidence>
<dbReference type="EMBL" id="LBMM01015369">
    <property type="protein sequence ID" value="KMQ84836.1"/>
    <property type="molecule type" value="Genomic_DNA"/>
</dbReference>
<name>A0A0J7K3S5_LASNI</name>
<organism evidence="1 2">
    <name type="scientific">Lasius niger</name>
    <name type="common">Black garden ant</name>
    <dbReference type="NCBI Taxonomy" id="67767"/>
    <lineage>
        <taxon>Eukaryota</taxon>
        <taxon>Metazoa</taxon>
        <taxon>Ecdysozoa</taxon>
        <taxon>Arthropoda</taxon>
        <taxon>Hexapoda</taxon>
        <taxon>Insecta</taxon>
        <taxon>Pterygota</taxon>
        <taxon>Neoptera</taxon>
        <taxon>Endopterygota</taxon>
        <taxon>Hymenoptera</taxon>
        <taxon>Apocrita</taxon>
        <taxon>Aculeata</taxon>
        <taxon>Formicoidea</taxon>
        <taxon>Formicidae</taxon>
        <taxon>Formicinae</taxon>
        <taxon>Lasius</taxon>
        <taxon>Lasius</taxon>
    </lineage>
</organism>
<dbReference type="OrthoDB" id="10057873at2759"/>
<comment type="caution">
    <text evidence="1">The sequence shown here is derived from an EMBL/GenBank/DDBJ whole genome shotgun (WGS) entry which is preliminary data.</text>
</comment>
<reference evidence="1 2" key="1">
    <citation type="submission" date="2015-04" db="EMBL/GenBank/DDBJ databases">
        <title>Lasius niger genome sequencing.</title>
        <authorList>
            <person name="Konorov E.A."/>
            <person name="Nikitin M.A."/>
            <person name="Kirill M.V."/>
            <person name="Chang P."/>
        </authorList>
    </citation>
    <scope>NUCLEOTIDE SEQUENCE [LARGE SCALE GENOMIC DNA]</scope>
    <source>
        <tissue evidence="1">Whole</tissue>
    </source>
</reference>
<gene>
    <name evidence="1" type="ORF">RF55_17036</name>
</gene>
<dbReference type="AlphaFoldDB" id="A0A0J7K3S5"/>
<proteinExistence type="predicted"/>
<sequence>MLSNVHQQFGLSVDKIVGTVTDNASNFGKAFRIFSFDKEEIEEEPEYLQNEDDVVISEFELPNNFDDDLEEFALPTQY</sequence>
<evidence type="ECO:0000313" key="1">
    <source>
        <dbReference type="EMBL" id="KMQ84836.1"/>
    </source>
</evidence>
<dbReference type="PaxDb" id="67767-A0A0J7K3S5"/>
<protein>
    <submittedName>
        <fullName evidence="1">Transposase orf2</fullName>
    </submittedName>
</protein>
<dbReference type="Proteomes" id="UP000036403">
    <property type="component" value="Unassembled WGS sequence"/>
</dbReference>
<accession>A0A0J7K3S5</accession>
<keyword evidence="2" id="KW-1185">Reference proteome</keyword>